<dbReference type="Pfam" id="PF02743">
    <property type="entry name" value="dCache_1"/>
    <property type="match status" value="1"/>
</dbReference>
<keyword evidence="10" id="KW-0175">Coiled coil</keyword>
<evidence type="ECO:0000256" key="10">
    <source>
        <dbReference type="SAM" id="Coils"/>
    </source>
</evidence>
<evidence type="ECO:0000256" key="4">
    <source>
        <dbReference type="ARBA" id="ARBA00022692"/>
    </source>
</evidence>
<dbReference type="AlphaFoldDB" id="S6A413"/>
<keyword evidence="4 11" id="KW-0812">Transmembrane</keyword>
<gene>
    <name evidence="14" type="ORF">TPE_1516</name>
</gene>
<dbReference type="SUPFAM" id="SSF103190">
    <property type="entry name" value="Sensory domain-like"/>
    <property type="match status" value="1"/>
</dbReference>
<proteinExistence type="inferred from homology"/>
<reference evidence="14 15" key="1">
    <citation type="journal article" date="2013" name="PLoS ONE">
        <title>Genome-Wide Relatedness of Treponema pedis, from Gingiva and Necrotic Skin Lesions of Pigs, with the Human Oral Pathogen Treponema denticola.</title>
        <authorList>
            <person name="Svartstrom O."/>
            <person name="Mushtaq M."/>
            <person name="Pringle M."/>
            <person name="Segerman B."/>
        </authorList>
    </citation>
    <scope>NUCLEOTIDE SEQUENCE [LARGE SCALE GENOMIC DNA]</scope>
    <source>
        <strain evidence="14">T A4</strain>
    </source>
</reference>
<dbReference type="PROSITE" id="PS50885">
    <property type="entry name" value="HAMP"/>
    <property type="match status" value="1"/>
</dbReference>
<evidence type="ECO:0000259" key="13">
    <source>
        <dbReference type="PROSITE" id="PS50885"/>
    </source>
</evidence>
<evidence type="ECO:0000256" key="2">
    <source>
        <dbReference type="ARBA" id="ARBA00022475"/>
    </source>
</evidence>
<keyword evidence="2" id="KW-1003">Cell membrane</keyword>
<dbReference type="InterPro" id="IPR004090">
    <property type="entry name" value="Chemotax_Me-accpt_rcpt"/>
</dbReference>
<dbReference type="CDD" id="cd18773">
    <property type="entry name" value="PDC1_HK_sensor"/>
    <property type="match status" value="1"/>
</dbReference>
<protein>
    <submittedName>
        <fullName evidence="14">Methyl-accepting chemotaxis protein</fullName>
    </submittedName>
</protein>
<dbReference type="Proteomes" id="UP000015620">
    <property type="component" value="Chromosome"/>
</dbReference>
<comment type="similarity">
    <text evidence="8">Belongs to the methyl-accepting chemotaxis (MCP) protein family.</text>
</comment>
<dbReference type="PROSITE" id="PS50111">
    <property type="entry name" value="CHEMOTAXIS_TRANSDUC_2"/>
    <property type="match status" value="1"/>
</dbReference>
<feature type="domain" description="HAMP" evidence="13">
    <location>
        <begin position="329"/>
        <end position="383"/>
    </location>
</feature>
<dbReference type="CDD" id="cd12912">
    <property type="entry name" value="PDC2_MCP_like"/>
    <property type="match status" value="1"/>
</dbReference>
<name>S6A413_9SPIR</name>
<keyword evidence="5 11" id="KW-1133">Transmembrane helix</keyword>
<organism evidence="14 15">
    <name type="scientific">Treponema pedis str. T A4</name>
    <dbReference type="NCBI Taxonomy" id="1291379"/>
    <lineage>
        <taxon>Bacteria</taxon>
        <taxon>Pseudomonadati</taxon>
        <taxon>Spirochaetota</taxon>
        <taxon>Spirochaetia</taxon>
        <taxon>Spirochaetales</taxon>
        <taxon>Treponemataceae</taxon>
        <taxon>Treponema</taxon>
    </lineage>
</organism>
<feature type="transmembrane region" description="Helical" evidence="11">
    <location>
        <begin position="308"/>
        <end position="327"/>
    </location>
</feature>
<evidence type="ECO:0000313" key="14">
    <source>
        <dbReference type="EMBL" id="AGT44011.1"/>
    </source>
</evidence>
<dbReference type="HOGENOM" id="CLU_000445_107_19_12"/>
<evidence type="ECO:0000256" key="8">
    <source>
        <dbReference type="ARBA" id="ARBA00029447"/>
    </source>
</evidence>
<keyword evidence="15" id="KW-1185">Reference proteome</keyword>
<evidence type="ECO:0000256" key="5">
    <source>
        <dbReference type="ARBA" id="ARBA00022989"/>
    </source>
</evidence>
<dbReference type="GeneID" id="301090077"/>
<dbReference type="Gene3D" id="1.10.287.950">
    <property type="entry name" value="Methyl-accepting chemotaxis protein"/>
    <property type="match status" value="1"/>
</dbReference>
<evidence type="ECO:0000259" key="12">
    <source>
        <dbReference type="PROSITE" id="PS50111"/>
    </source>
</evidence>
<feature type="coiled-coil region" evidence="10">
    <location>
        <begin position="686"/>
        <end position="713"/>
    </location>
</feature>
<dbReference type="STRING" id="1291379.TPE_1516"/>
<evidence type="ECO:0000256" key="7">
    <source>
        <dbReference type="ARBA" id="ARBA00023224"/>
    </source>
</evidence>
<dbReference type="PATRIC" id="fig|1291379.3.peg.1500"/>
<evidence type="ECO:0000256" key="6">
    <source>
        <dbReference type="ARBA" id="ARBA00023136"/>
    </source>
</evidence>
<dbReference type="RefSeq" id="WP_020965310.1">
    <property type="nucleotide sequence ID" value="NC_022097.1"/>
</dbReference>
<dbReference type="GO" id="GO:0006935">
    <property type="term" value="P:chemotaxis"/>
    <property type="evidence" value="ECO:0007669"/>
    <property type="project" value="UniProtKB-KW"/>
</dbReference>
<keyword evidence="3" id="KW-0145">Chemotaxis</keyword>
<dbReference type="Gene3D" id="1.10.8.500">
    <property type="entry name" value="HAMP domain in histidine kinase"/>
    <property type="match status" value="1"/>
</dbReference>
<dbReference type="SMART" id="SM00283">
    <property type="entry name" value="MA"/>
    <property type="match status" value="1"/>
</dbReference>
<dbReference type="KEGG" id="tped:TPE_1516"/>
<dbReference type="InterPro" id="IPR003660">
    <property type="entry name" value="HAMP_dom"/>
</dbReference>
<dbReference type="GO" id="GO:0007165">
    <property type="term" value="P:signal transduction"/>
    <property type="evidence" value="ECO:0007669"/>
    <property type="project" value="UniProtKB-KW"/>
</dbReference>
<dbReference type="SUPFAM" id="SSF58104">
    <property type="entry name" value="Methyl-accepting chemotaxis protein (MCP) signaling domain"/>
    <property type="match status" value="1"/>
</dbReference>
<comment type="subcellular location">
    <subcellularLocation>
        <location evidence="1">Cell membrane</location>
        <topology evidence="1">Multi-pass membrane protein</topology>
    </subcellularLocation>
</comment>
<accession>S6A413</accession>
<dbReference type="SMART" id="SM00304">
    <property type="entry name" value="HAMP"/>
    <property type="match status" value="1"/>
</dbReference>
<evidence type="ECO:0000256" key="9">
    <source>
        <dbReference type="PROSITE-ProRule" id="PRU00284"/>
    </source>
</evidence>
<evidence type="ECO:0000256" key="1">
    <source>
        <dbReference type="ARBA" id="ARBA00004651"/>
    </source>
</evidence>
<keyword evidence="7 9" id="KW-0807">Transducer</keyword>
<evidence type="ECO:0000313" key="15">
    <source>
        <dbReference type="Proteomes" id="UP000015620"/>
    </source>
</evidence>
<sequence length="716" mass="78044">MDTKKQKRISIYKKVIAAFSITIISLLITMTTYTAYFIRKDKISDFNDTSLQELFLVENNITTFISGITNNLKMLTVYPAIRAADKSIHSYINETASISINDFTVSESEKNIISYIKPVFESNKDYGEIFFGTVNGNYTTASGKPLPAGFDPRKRAWYQAAIQKPKESVISPAYISTEGTIVVSVAQTVHNDSGELVGVVGIAVYLNNLVEMLSKLKIGKSGYVILVQKDGTILADPYNKDFVSKKMTETGIPDFKELNSLTEGNKEITINGDKWFCRLHTVAMPEWKLIAFISNDEVLEKYYILRKLSILACIIILSVFIPAVYIWTNRLIKPLLSVVSALKRISQQDGDLTGRILVKGNDEITELSQYFNQTIEKIGNSIKAVSENSNTMTIIGNELASNMTETASAINQISSNIDGVKQQALTQAAGVSETAATMEEIMRTIKQLNSSIEGQSISVVQSSSAIEQMTSNISSITQMLGKSGILIQELTGATADGKQTLSGTNNITQKIAEESGGLIEASNVIQNIASQTNLLAMNAAIEAAHAGETGKGFAVVADEIRKLAEESSIQGRAITATLKNLGAEIESLTKSSKTVEEKFNAIFSLAEKVQQMSTSLAAVMQEQENVSLEVLNAIKNINSVTAEVKDGSAEMLKGGGQIAEEMHKLDGLTRIITDSMNEMASGAIQINKAVQEVNGLTRKNKEAIENLSEEVNKFKV</sequence>
<dbReference type="PRINTS" id="PR00260">
    <property type="entry name" value="CHEMTRNSDUCR"/>
</dbReference>
<feature type="domain" description="Methyl-accepting transducer" evidence="12">
    <location>
        <begin position="430"/>
        <end position="652"/>
    </location>
</feature>
<dbReference type="GO" id="GO:0005886">
    <property type="term" value="C:plasma membrane"/>
    <property type="evidence" value="ECO:0007669"/>
    <property type="project" value="UniProtKB-SubCell"/>
</dbReference>
<dbReference type="Gene3D" id="3.30.450.20">
    <property type="entry name" value="PAS domain"/>
    <property type="match status" value="2"/>
</dbReference>
<dbReference type="EMBL" id="CP004120">
    <property type="protein sequence ID" value="AGT44011.1"/>
    <property type="molecule type" value="Genomic_DNA"/>
</dbReference>
<feature type="transmembrane region" description="Helical" evidence="11">
    <location>
        <begin position="15"/>
        <end position="38"/>
    </location>
</feature>
<evidence type="ECO:0000256" key="11">
    <source>
        <dbReference type="SAM" id="Phobius"/>
    </source>
</evidence>
<dbReference type="PANTHER" id="PTHR32089:SF112">
    <property type="entry name" value="LYSOZYME-LIKE PROTEIN-RELATED"/>
    <property type="match status" value="1"/>
</dbReference>
<dbReference type="InterPro" id="IPR029151">
    <property type="entry name" value="Sensor-like_sf"/>
</dbReference>
<evidence type="ECO:0000256" key="3">
    <source>
        <dbReference type="ARBA" id="ARBA00022500"/>
    </source>
</evidence>
<dbReference type="GO" id="GO:0004888">
    <property type="term" value="F:transmembrane signaling receptor activity"/>
    <property type="evidence" value="ECO:0007669"/>
    <property type="project" value="InterPro"/>
</dbReference>
<dbReference type="PANTHER" id="PTHR32089">
    <property type="entry name" value="METHYL-ACCEPTING CHEMOTAXIS PROTEIN MCPB"/>
    <property type="match status" value="1"/>
</dbReference>
<dbReference type="InterPro" id="IPR004089">
    <property type="entry name" value="MCPsignal_dom"/>
</dbReference>
<dbReference type="InterPro" id="IPR033479">
    <property type="entry name" value="dCache_1"/>
</dbReference>
<dbReference type="Pfam" id="PF00015">
    <property type="entry name" value="MCPsignal"/>
    <property type="match status" value="1"/>
</dbReference>
<dbReference type="CDD" id="cd06225">
    <property type="entry name" value="HAMP"/>
    <property type="match status" value="1"/>
</dbReference>
<dbReference type="Pfam" id="PF00672">
    <property type="entry name" value="HAMP"/>
    <property type="match status" value="1"/>
</dbReference>
<keyword evidence="6 11" id="KW-0472">Membrane</keyword>